<dbReference type="Proteomes" id="UP000043764">
    <property type="component" value="Unassembled WGS sequence"/>
</dbReference>
<name>A0A0H5D2L3_9RHOB</name>
<dbReference type="SUPFAM" id="SSF102400">
    <property type="entry name" value="DNA polymerase III chi subunit"/>
    <property type="match status" value="1"/>
</dbReference>
<dbReference type="InterPro" id="IPR007459">
    <property type="entry name" value="DNA_pol3_chi"/>
</dbReference>
<dbReference type="RefSeq" id="WP_050673515.1">
    <property type="nucleotide sequence ID" value="NZ_CVRL01000027.1"/>
</dbReference>
<sequence>MGVVYFYHLTRRPLAETLPVLLEKAMGAGWRIVVRGQDQERITWLDDRLWQGPEDRFLPHGVAGGPRDHLQPVLLTTQPELAEGTHCLMAVDGADVTPAEVASLERVCILFDGTDQAAVARARTQWKTLTDAGCAAQYWSEESGKWEKKAESKG</sequence>
<evidence type="ECO:0000313" key="2">
    <source>
        <dbReference type="Proteomes" id="UP000043764"/>
    </source>
</evidence>
<organism evidence="1 2">
    <name type="scientific">Phaeobacter italicus</name>
    <dbReference type="NCBI Taxonomy" id="481446"/>
    <lineage>
        <taxon>Bacteria</taxon>
        <taxon>Pseudomonadati</taxon>
        <taxon>Pseudomonadota</taxon>
        <taxon>Alphaproteobacteria</taxon>
        <taxon>Rhodobacterales</taxon>
        <taxon>Roseobacteraceae</taxon>
        <taxon>Phaeobacter</taxon>
    </lineage>
</organism>
<dbReference type="GO" id="GO:0006260">
    <property type="term" value="P:DNA replication"/>
    <property type="evidence" value="ECO:0007669"/>
    <property type="project" value="InterPro"/>
</dbReference>
<dbReference type="GO" id="GO:0003677">
    <property type="term" value="F:DNA binding"/>
    <property type="evidence" value="ECO:0007669"/>
    <property type="project" value="InterPro"/>
</dbReference>
<dbReference type="GO" id="GO:0032298">
    <property type="term" value="P:positive regulation of DNA-templated DNA replication initiation"/>
    <property type="evidence" value="ECO:0007669"/>
    <property type="project" value="TreeGrafter"/>
</dbReference>
<protein>
    <submittedName>
        <fullName evidence="1">DNA polymerase III subunit chi</fullName>
    </submittedName>
</protein>
<dbReference type="NCBIfam" id="NF004347">
    <property type="entry name" value="PRK05728.1-4"/>
    <property type="match status" value="1"/>
</dbReference>
<dbReference type="STRING" id="481446.NIT7645_03246"/>
<proteinExistence type="predicted"/>
<dbReference type="Gene3D" id="3.40.50.10110">
    <property type="entry name" value="DNA polymerase III subunit chi"/>
    <property type="match status" value="1"/>
</dbReference>
<dbReference type="Pfam" id="PF04364">
    <property type="entry name" value="DNA_pol3_chi"/>
    <property type="match status" value="1"/>
</dbReference>
<reference evidence="2" key="1">
    <citation type="submission" date="2015-05" db="EMBL/GenBank/DDBJ databases">
        <authorList>
            <person name="Rodrigo-Torres Lidia"/>
            <person name="Arahal R.David."/>
        </authorList>
    </citation>
    <scope>NUCLEOTIDE SEQUENCE [LARGE SCALE GENOMIC DNA]</scope>
    <source>
        <strain evidence="2">CECT 7321</strain>
    </source>
</reference>
<keyword evidence="2" id="KW-1185">Reference proteome</keyword>
<dbReference type="GO" id="GO:0003887">
    <property type="term" value="F:DNA-directed DNA polymerase activity"/>
    <property type="evidence" value="ECO:0007669"/>
    <property type="project" value="InterPro"/>
</dbReference>
<dbReference type="PANTHER" id="PTHR38767">
    <property type="entry name" value="DNA POLYMERASE III SUBUNIT CHI"/>
    <property type="match status" value="1"/>
</dbReference>
<dbReference type="EMBL" id="CVRL01000027">
    <property type="protein sequence ID" value="CRL11376.1"/>
    <property type="molecule type" value="Genomic_DNA"/>
</dbReference>
<accession>A0A0H5D2L3</accession>
<dbReference type="AlphaFoldDB" id="A0A0H5D2L3"/>
<gene>
    <name evidence="1" type="ORF">NIT7321_02232</name>
</gene>
<dbReference type="InterPro" id="IPR036768">
    <property type="entry name" value="PolIII_chi_sf"/>
</dbReference>
<dbReference type="PANTHER" id="PTHR38767:SF1">
    <property type="entry name" value="DNA POLYMERASE III SUBUNIT CHI"/>
    <property type="match status" value="1"/>
</dbReference>
<evidence type="ECO:0000313" key="1">
    <source>
        <dbReference type="EMBL" id="CRL11376.1"/>
    </source>
</evidence>